<dbReference type="InterPro" id="IPR013320">
    <property type="entry name" value="ConA-like_dom_sf"/>
</dbReference>
<evidence type="ECO:0000259" key="5">
    <source>
        <dbReference type="Pfam" id="PF17851"/>
    </source>
</evidence>
<dbReference type="SUPFAM" id="SSF49899">
    <property type="entry name" value="Concanavalin A-like lectins/glucanases"/>
    <property type="match status" value="1"/>
</dbReference>
<evidence type="ECO:0000256" key="3">
    <source>
        <dbReference type="ARBA" id="ARBA00023295"/>
    </source>
</evidence>
<dbReference type="InterPro" id="IPR041542">
    <property type="entry name" value="GH43_C2"/>
</dbReference>
<dbReference type="PANTHER" id="PTHR42812">
    <property type="entry name" value="BETA-XYLOSIDASE"/>
    <property type="match status" value="1"/>
</dbReference>
<dbReference type="Gene3D" id="2.115.10.20">
    <property type="entry name" value="Glycosyl hydrolase domain, family 43"/>
    <property type="match status" value="1"/>
</dbReference>
<dbReference type="RefSeq" id="WP_259612814.1">
    <property type="nucleotide sequence ID" value="NZ_CP091139.2"/>
</dbReference>
<dbReference type="InterPro" id="IPR023296">
    <property type="entry name" value="Glyco_hydro_beta-prop_sf"/>
</dbReference>
<comment type="similarity">
    <text evidence="1 4">Belongs to the glycosyl hydrolase 43 family.</text>
</comment>
<dbReference type="CDD" id="cd18617">
    <property type="entry name" value="GH43_XynB-like"/>
    <property type="match status" value="1"/>
</dbReference>
<protein>
    <submittedName>
        <fullName evidence="6">Glycoside hydrolase family 43 protein</fullName>
    </submittedName>
</protein>
<dbReference type="Pfam" id="PF17851">
    <property type="entry name" value="GH43_C2"/>
    <property type="match status" value="1"/>
</dbReference>
<evidence type="ECO:0000256" key="4">
    <source>
        <dbReference type="RuleBase" id="RU361187"/>
    </source>
</evidence>
<sequence>MEGAAGGGEVAGGRAVTPVPIATNPMLGGFHPDPTIARGTDGAYYLVTSSFEYLPALPVHRSTDLREWELIGHVATRDEQVALARVPTPGGVWAPTLRFHDGRFHLIVSVFLGGRGCVVFTATDPAGPWDDGVVIDAVDGIDPDLAWDDDGTAYVTFARHPDAIRQVRVDLSTGRALERVRPLWAGSGLYSPEGPHLYRRGDWWYLLAAEGGTDRGHAVTVARSRRPDGPFESAPQNPILTAAGTGAPIQNTGHADLFDDPDGATRMVLLGVRPVGLAQSFSPLGRETFITTVDWIDEWPCVRMPQLAASRTEDARYDFTTGLGVADPEWVAVRRAPSQLVTASMQGLVFEGDDRTMNAPDPCFVGQRQRHLEVDIRAVLDVRAGTGGLAVRNAEDNWFGIEARGVDNHVVVTGRAVIAGLDHNWEAMLPAGDVQLRISMTPPPGDFSVGAVGGDIIRLFACSHGEPILLAELDGRHWSFETAKAFTGRVFGIFAASGRIVLRTLDYFGRD</sequence>
<dbReference type="SUPFAM" id="SSF75005">
    <property type="entry name" value="Arabinanase/levansucrase/invertase"/>
    <property type="match status" value="1"/>
</dbReference>
<dbReference type="PANTHER" id="PTHR42812:SF12">
    <property type="entry name" value="BETA-XYLOSIDASE-RELATED"/>
    <property type="match status" value="1"/>
</dbReference>
<dbReference type="Pfam" id="PF04616">
    <property type="entry name" value="Glyco_hydro_43"/>
    <property type="match status" value="1"/>
</dbReference>
<keyword evidence="3 4" id="KW-0326">Glycosidase</keyword>
<dbReference type="Gene3D" id="2.60.120.200">
    <property type="match status" value="1"/>
</dbReference>
<evidence type="ECO:0000256" key="2">
    <source>
        <dbReference type="ARBA" id="ARBA00022801"/>
    </source>
</evidence>
<evidence type="ECO:0000256" key="1">
    <source>
        <dbReference type="ARBA" id="ARBA00009865"/>
    </source>
</evidence>
<accession>A0ABY5NLX2</accession>
<keyword evidence="2 4" id="KW-0378">Hydrolase</keyword>
<gene>
    <name evidence="6" type="ORF">L2X98_24225</name>
</gene>
<reference evidence="6" key="1">
    <citation type="submission" date="2022-01" db="EMBL/GenBank/DDBJ databases">
        <title>Microbacterium eymi and Microbacterium rhizovicinus sp. nov., isolated from the rhizospheric soil of Elymus tsukushiensis, a plant native to the Dokdo Islands, Republic of Korea.</title>
        <authorList>
            <person name="Hwang Y.J."/>
        </authorList>
    </citation>
    <scope>NUCLEOTIDE SEQUENCE</scope>
    <source>
        <strain evidence="6">KUDC0405</strain>
    </source>
</reference>
<dbReference type="Proteomes" id="UP001054811">
    <property type="component" value="Chromosome"/>
</dbReference>
<evidence type="ECO:0000313" key="6">
    <source>
        <dbReference type="EMBL" id="UUT36165.1"/>
    </source>
</evidence>
<dbReference type="InterPro" id="IPR051795">
    <property type="entry name" value="Glycosyl_Hydrlase_43"/>
</dbReference>
<dbReference type="InterPro" id="IPR006710">
    <property type="entry name" value="Glyco_hydro_43"/>
</dbReference>
<feature type="domain" description="Beta-xylosidase C-terminal Concanavalin A-like" evidence="5">
    <location>
        <begin position="326"/>
        <end position="497"/>
    </location>
</feature>
<name>A0ABY5NLX2_9MICO</name>
<organism evidence="6 7">
    <name type="scientific">Microbacterium elymi</name>
    <dbReference type="NCBI Taxonomy" id="2909587"/>
    <lineage>
        <taxon>Bacteria</taxon>
        <taxon>Bacillati</taxon>
        <taxon>Actinomycetota</taxon>
        <taxon>Actinomycetes</taxon>
        <taxon>Micrococcales</taxon>
        <taxon>Microbacteriaceae</taxon>
        <taxon>Microbacterium</taxon>
    </lineage>
</organism>
<dbReference type="GO" id="GO:0016787">
    <property type="term" value="F:hydrolase activity"/>
    <property type="evidence" value="ECO:0007669"/>
    <property type="project" value="UniProtKB-KW"/>
</dbReference>
<dbReference type="EMBL" id="CP091139">
    <property type="protein sequence ID" value="UUT36165.1"/>
    <property type="molecule type" value="Genomic_DNA"/>
</dbReference>
<evidence type="ECO:0000313" key="7">
    <source>
        <dbReference type="Proteomes" id="UP001054811"/>
    </source>
</evidence>
<keyword evidence="7" id="KW-1185">Reference proteome</keyword>
<proteinExistence type="inferred from homology"/>